<dbReference type="Pfam" id="PF01636">
    <property type="entry name" value="APH"/>
    <property type="match status" value="1"/>
</dbReference>
<protein>
    <recommendedName>
        <fullName evidence="1">Aminoglycoside phosphotransferase domain-containing protein</fullName>
    </recommendedName>
</protein>
<keyword evidence="3" id="KW-1185">Reference proteome</keyword>
<evidence type="ECO:0000313" key="3">
    <source>
        <dbReference type="Proteomes" id="UP001501705"/>
    </source>
</evidence>
<proteinExistence type="predicted"/>
<dbReference type="InterPro" id="IPR002575">
    <property type="entry name" value="Aminoglycoside_PTrfase"/>
</dbReference>
<feature type="domain" description="Aminoglycoside phosphotransferase" evidence="1">
    <location>
        <begin position="53"/>
        <end position="279"/>
    </location>
</feature>
<dbReference type="PANTHER" id="PTHR21310:SF15">
    <property type="entry name" value="AMINOGLYCOSIDE PHOSPHOTRANSFERASE DOMAIN-CONTAINING PROTEIN"/>
    <property type="match status" value="1"/>
</dbReference>
<accession>A0ABN2CAV4</accession>
<name>A0ABN2CAV4_9ACTN</name>
<dbReference type="PANTHER" id="PTHR21310">
    <property type="entry name" value="AMINOGLYCOSIDE PHOSPHOTRANSFERASE-RELATED-RELATED"/>
    <property type="match status" value="1"/>
</dbReference>
<gene>
    <name evidence="2" type="ORF">GCM10009804_09220</name>
</gene>
<evidence type="ECO:0000313" key="2">
    <source>
        <dbReference type="EMBL" id="GAA1554495.1"/>
    </source>
</evidence>
<sequence length="341" mass="37023">MRDVTPENRATSAIDHAIRLLLSLDLIDDRCCRCVNFKPIWQDLGMSDFSSTAVPLAGGYGGQTFAVSAGGEDAVIKLYVKDPERAAVDAALLQLVRGLLPVPRVLDLKREGSFEDPPYLLTERLPGVNLQQFLESAPDDQRRTVGTQLGELLARLSGMPFLRTGMFRDGELGIEPFDLGDLSEYSAGQVLGFDERRQDGFADVVAEAEDVLADGVDRVCLVHSDFNPKNLLVDPATARITGLIDWEFAHAGSPYTDLGNLLRFCTDPVLAGATLEALRRSGMDLGEPLVDLGRAADLWALLELAGRADEHEIAAAAHRLVTRMADTRTLAGDRPDLGVVQ</sequence>
<dbReference type="Proteomes" id="UP001501705">
    <property type="component" value="Unassembled WGS sequence"/>
</dbReference>
<dbReference type="Gene3D" id="3.90.1200.10">
    <property type="match status" value="1"/>
</dbReference>
<dbReference type="InterPro" id="IPR011009">
    <property type="entry name" value="Kinase-like_dom_sf"/>
</dbReference>
<dbReference type="SUPFAM" id="SSF56112">
    <property type="entry name" value="Protein kinase-like (PK-like)"/>
    <property type="match status" value="1"/>
</dbReference>
<comment type="caution">
    <text evidence="2">The sequence shown here is derived from an EMBL/GenBank/DDBJ whole genome shotgun (WGS) entry which is preliminary data.</text>
</comment>
<organism evidence="2 3">
    <name type="scientific">Kribbella hippodromi</name>
    <dbReference type="NCBI Taxonomy" id="434347"/>
    <lineage>
        <taxon>Bacteria</taxon>
        <taxon>Bacillati</taxon>
        <taxon>Actinomycetota</taxon>
        <taxon>Actinomycetes</taxon>
        <taxon>Propionibacteriales</taxon>
        <taxon>Kribbellaceae</taxon>
        <taxon>Kribbella</taxon>
    </lineage>
</organism>
<dbReference type="EMBL" id="BAAAPH010000002">
    <property type="protein sequence ID" value="GAA1554495.1"/>
    <property type="molecule type" value="Genomic_DNA"/>
</dbReference>
<evidence type="ECO:0000259" key="1">
    <source>
        <dbReference type="Pfam" id="PF01636"/>
    </source>
</evidence>
<dbReference type="InterPro" id="IPR051678">
    <property type="entry name" value="AGP_Transferase"/>
</dbReference>
<reference evidence="2 3" key="1">
    <citation type="journal article" date="2019" name="Int. J. Syst. Evol. Microbiol.">
        <title>The Global Catalogue of Microorganisms (GCM) 10K type strain sequencing project: providing services to taxonomists for standard genome sequencing and annotation.</title>
        <authorList>
            <consortium name="The Broad Institute Genomics Platform"/>
            <consortium name="The Broad Institute Genome Sequencing Center for Infectious Disease"/>
            <person name="Wu L."/>
            <person name="Ma J."/>
        </authorList>
    </citation>
    <scope>NUCLEOTIDE SEQUENCE [LARGE SCALE GENOMIC DNA]</scope>
    <source>
        <strain evidence="2 3">JCM 15572</strain>
    </source>
</reference>